<comment type="caution">
    <text evidence="3">Lacks conserved residue(s) required for the propagation of feature annotation.</text>
</comment>
<keyword evidence="2 3" id="KW-0233">DNA recombination</keyword>
<evidence type="ECO:0000256" key="2">
    <source>
        <dbReference type="ARBA" id="ARBA00023172"/>
    </source>
</evidence>
<comment type="function">
    <text evidence="3">Plays an important role in DNA replication, recombination and repair. Binds to ssDNA and to an array of partner proteins to recruit them to their sites of action during DNA metabolism.</text>
</comment>
<sequence length="152" mass="16757">MSINRVILLGNVGRDPEIRPTTTGDQIATFSIATSETWKDKTTGERKESTEWHNIVCFNQGLVKIIQEYVTKGSRVAIEGKMKTRKWQHSDGTDRYSTEVVIGRFDGSLSLEGKPSGATRSEDAYGSTKTRESYSGSTGGGSSDRLDDEIPF</sequence>
<accession>A0A8I1G9X4</accession>
<dbReference type="NCBIfam" id="TIGR00621">
    <property type="entry name" value="ssb"/>
    <property type="match status" value="1"/>
</dbReference>
<name>A0A8I1G9X4_9HYPH</name>
<keyword evidence="3" id="KW-0235">DNA replication</keyword>
<reference evidence="6 7" key="1">
    <citation type="submission" date="2020-12" db="EMBL/GenBank/DDBJ databases">
        <title>Revised draft genomes of Rhodomicrobium vannielii ATCC 17100 and Rhodomicrobium udaipurense JA643.</title>
        <authorList>
            <person name="Conners E.M."/>
            <person name="Davenport E.J."/>
            <person name="Bose A."/>
        </authorList>
    </citation>
    <scope>NUCLEOTIDE SEQUENCE [LARGE SCALE GENOMIC DNA]</scope>
    <source>
        <strain evidence="6 7">JA643</strain>
    </source>
</reference>
<dbReference type="Proteomes" id="UP000623250">
    <property type="component" value="Unassembled WGS sequence"/>
</dbReference>
<dbReference type="PROSITE" id="PS50935">
    <property type="entry name" value="SSB"/>
    <property type="match status" value="1"/>
</dbReference>
<evidence type="ECO:0000256" key="4">
    <source>
        <dbReference type="PIRNR" id="PIRNR002070"/>
    </source>
</evidence>
<evidence type="ECO:0000313" key="6">
    <source>
        <dbReference type="EMBL" id="MBJ7543228.1"/>
    </source>
</evidence>
<dbReference type="PANTHER" id="PTHR10302">
    <property type="entry name" value="SINGLE-STRANDED DNA-BINDING PROTEIN"/>
    <property type="match status" value="1"/>
</dbReference>
<comment type="subunit">
    <text evidence="3">Homotetramer.</text>
</comment>
<dbReference type="GO" id="GO:0003697">
    <property type="term" value="F:single-stranded DNA binding"/>
    <property type="evidence" value="ECO:0007669"/>
    <property type="project" value="UniProtKB-UniRule"/>
</dbReference>
<gene>
    <name evidence="6" type="primary">ssb</name>
    <name evidence="6" type="ORF">JDN41_06635</name>
</gene>
<dbReference type="GO" id="GO:0006260">
    <property type="term" value="P:DNA replication"/>
    <property type="evidence" value="ECO:0007669"/>
    <property type="project" value="UniProtKB-UniRule"/>
</dbReference>
<dbReference type="PIRSF" id="PIRSF002070">
    <property type="entry name" value="SSB"/>
    <property type="match status" value="1"/>
</dbReference>
<keyword evidence="3" id="KW-0234">DNA repair</keyword>
<dbReference type="InterPro" id="IPR012340">
    <property type="entry name" value="NA-bd_OB-fold"/>
</dbReference>
<keyword evidence="1 3" id="KW-0238">DNA-binding</keyword>
<dbReference type="EMBL" id="JAEMUK010000012">
    <property type="protein sequence ID" value="MBJ7543228.1"/>
    <property type="molecule type" value="Genomic_DNA"/>
</dbReference>
<evidence type="ECO:0000256" key="1">
    <source>
        <dbReference type="ARBA" id="ARBA00023125"/>
    </source>
</evidence>
<dbReference type="Gene3D" id="2.40.50.140">
    <property type="entry name" value="Nucleic acid-binding proteins"/>
    <property type="match status" value="1"/>
</dbReference>
<dbReference type="InterPro" id="IPR000424">
    <property type="entry name" value="Primosome_PriB/ssb"/>
</dbReference>
<feature type="region of interest" description="Disordered" evidence="5">
    <location>
        <begin position="108"/>
        <end position="152"/>
    </location>
</feature>
<evidence type="ECO:0000256" key="3">
    <source>
        <dbReference type="HAMAP-Rule" id="MF_00984"/>
    </source>
</evidence>
<keyword evidence="7" id="KW-1185">Reference proteome</keyword>
<organism evidence="6 7">
    <name type="scientific">Rhodomicrobium udaipurense</name>
    <dbReference type="NCBI Taxonomy" id="1202716"/>
    <lineage>
        <taxon>Bacteria</taxon>
        <taxon>Pseudomonadati</taxon>
        <taxon>Pseudomonadota</taxon>
        <taxon>Alphaproteobacteria</taxon>
        <taxon>Hyphomicrobiales</taxon>
        <taxon>Hyphomicrobiaceae</taxon>
        <taxon>Rhodomicrobium</taxon>
    </lineage>
</organism>
<dbReference type="PANTHER" id="PTHR10302:SF0">
    <property type="entry name" value="SINGLE-STRANDED DNA-BINDING PROTEIN, MITOCHONDRIAL"/>
    <property type="match status" value="1"/>
</dbReference>
<dbReference type="GO" id="GO:0009295">
    <property type="term" value="C:nucleoid"/>
    <property type="evidence" value="ECO:0007669"/>
    <property type="project" value="TreeGrafter"/>
</dbReference>
<evidence type="ECO:0000256" key="5">
    <source>
        <dbReference type="SAM" id="MobiDB-lite"/>
    </source>
</evidence>
<dbReference type="HAMAP" id="MF_00984">
    <property type="entry name" value="SSB"/>
    <property type="match status" value="1"/>
</dbReference>
<dbReference type="GO" id="GO:0006310">
    <property type="term" value="P:DNA recombination"/>
    <property type="evidence" value="ECO:0007669"/>
    <property type="project" value="UniProtKB-UniRule"/>
</dbReference>
<dbReference type="GO" id="GO:0006281">
    <property type="term" value="P:DNA repair"/>
    <property type="evidence" value="ECO:0007669"/>
    <property type="project" value="UniProtKB-UniRule"/>
</dbReference>
<dbReference type="SUPFAM" id="SSF50249">
    <property type="entry name" value="Nucleic acid-binding proteins"/>
    <property type="match status" value="1"/>
</dbReference>
<keyword evidence="3" id="KW-0227">DNA damage</keyword>
<dbReference type="RefSeq" id="WP_037241312.1">
    <property type="nucleotide sequence ID" value="NZ_JAEMUK010000012.1"/>
</dbReference>
<dbReference type="AlphaFoldDB" id="A0A8I1G9X4"/>
<proteinExistence type="inferred from homology"/>
<protein>
    <recommendedName>
        <fullName evidence="3 4">Single-stranded DNA-binding protein</fullName>
        <shortName evidence="3">SSB</shortName>
    </recommendedName>
</protein>
<dbReference type="InterPro" id="IPR011344">
    <property type="entry name" value="ssDNA-bd"/>
</dbReference>
<dbReference type="CDD" id="cd04496">
    <property type="entry name" value="SSB_OBF"/>
    <property type="match status" value="1"/>
</dbReference>
<comment type="caution">
    <text evidence="6">The sequence shown here is derived from an EMBL/GenBank/DDBJ whole genome shotgun (WGS) entry which is preliminary data.</text>
</comment>
<dbReference type="Pfam" id="PF00436">
    <property type="entry name" value="SSB"/>
    <property type="match status" value="1"/>
</dbReference>
<feature type="short sequence motif" description="Important for interaction with partner proteins" evidence="3">
    <location>
        <begin position="147"/>
        <end position="152"/>
    </location>
</feature>
<evidence type="ECO:0000313" key="7">
    <source>
        <dbReference type="Proteomes" id="UP000623250"/>
    </source>
</evidence>